<dbReference type="SUPFAM" id="SSF82185">
    <property type="entry name" value="Histone H3 K4-specific methyltransferase SET7/9 N-terminal domain"/>
    <property type="match status" value="2"/>
</dbReference>
<keyword evidence="4" id="KW-1185">Reference proteome</keyword>
<evidence type="ECO:0008006" key="5">
    <source>
        <dbReference type="Google" id="ProtNLM"/>
    </source>
</evidence>
<evidence type="ECO:0000313" key="4">
    <source>
        <dbReference type="Proteomes" id="UP000041254"/>
    </source>
</evidence>
<feature type="region of interest" description="Disordered" evidence="2">
    <location>
        <begin position="42"/>
        <end position="68"/>
    </location>
</feature>
<sequence length="326" mass="36973">MNGHHDALSDDSQSLSSAFTVAHADVMQQLQNLQRSQEALAAQQKRQMQQMEARHQADREERRAERDEWRRERAALEGRIRQLEENSISVGDMNFEGGVYRGLLMNGQPHGSGTLLTPDGRVIYTGDWRHGKRHGYGEEFINGKVTYRGVWVRGEKKGAIVATGMRWEGHFYHGPTLDGRPHGGGELRDRHDKIIFKGQWTNGRGHGDEFDSQGQVIYKGEWADGKRHGQGKAYYYYDGPVLWFDGEWREGLAHSGTLFPDGNWHGQKKFDGSPKYPLTASITPIRWQAGQRIPNTDVPGWGSGKLHECLRYEGLLVYLPHGALGW</sequence>
<dbReference type="EMBL" id="CDMY01000331">
    <property type="protein sequence ID" value="CEM02616.1"/>
    <property type="molecule type" value="Genomic_DNA"/>
</dbReference>
<keyword evidence="1" id="KW-0677">Repeat</keyword>
<evidence type="ECO:0000256" key="1">
    <source>
        <dbReference type="ARBA" id="ARBA00022737"/>
    </source>
</evidence>
<evidence type="ECO:0000313" key="3">
    <source>
        <dbReference type="EMBL" id="CEM02616.1"/>
    </source>
</evidence>
<protein>
    <recommendedName>
        <fullName evidence="5">MORN repeat-containing protein 5</fullName>
    </recommendedName>
</protein>
<proteinExistence type="predicted"/>
<accession>A0A0G4EVG0</accession>
<dbReference type="InterPro" id="IPR003409">
    <property type="entry name" value="MORN"/>
</dbReference>
<dbReference type="STRING" id="1169540.A0A0G4EVG0"/>
<gene>
    <name evidence="3" type="ORF">Vbra_2159</name>
</gene>
<dbReference type="Pfam" id="PF02493">
    <property type="entry name" value="MORN"/>
    <property type="match status" value="4"/>
</dbReference>
<dbReference type="PhylomeDB" id="A0A0G4EVG0"/>
<evidence type="ECO:0000256" key="2">
    <source>
        <dbReference type="SAM" id="MobiDB-lite"/>
    </source>
</evidence>
<dbReference type="AlphaFoldDB" id="A0A0G4EVG0"/>
<reference evidence="3 4" key="1">
    <citation type="submission" date="2014-11" db="EMBL/GenBank/DDBJ databases">
        <authorList>
            <person name="Zhu J."/>
            <person name="Qi W."/>
            <person name="Song R."/>
        </authorList>
    </citation>
    <scope>NUCLEOTIDE SEQUENCE [LARGE SCALE GENOMIC DNA]</scope>
</reference>
<dbReference type="SMART" id="SM00698">
    <property type="entry name" value="MORN"/>
    <property type="match status" value="3"/>
</dbReference>
<feature type="compositionally biased region" description="Basic and acidic residues" evidence="2">
    <location>
        <begin position="52"/>
        <end position="68"/>
    </location>
</feature>
<dbReference type="OrthoDB" id="270720at2759"/>
<dbReference type="PANTHER" id="PTHR23084">
    <property type="entry name" value="PHOSPHATIDYLINOSITOL-4-PHOSPHATE 5-KINASE RELATED"/>
    <property type="match status" value="1"/>
</dbReference>
<dbReference type="Gene3D" id="2.20.110.10">
    <property type="entry name" value="Histone H3 K4-specific methyltransferase SET7/9 N-terminal domain"/>
    <property type="match status" value="2"/>
</dbReference>
<name>A0A0G4EVG0_VITBC</name>
<organism evidence="3 4">
    <name type="scientific">Vitrella brassicaformis (strain CCMP3155)</name>
    <dbReference type="NCBI Taxonomy" id="1169540"/>
    <lineage>
        <taxon>Eukaryota</taxon>
        <taxon>Sar</taxon>
        <taxon>Alveolata</taxon>
        <taxon>Colpodellida</taxon>
        <taxon>Vitrellaceae</taxon>
        <taxon>Vitrella</taxon>
    </lineage>
</organism>
<dbReference type="Proteomes" id="UP000041254">
    <property type="component" value="Unassembled WGS sequence"/>
</dbReference>
<dbReference type="VEuPathDB" id="CryptoDB:Vbra_2159"/>
<dbReference type="InParanoid" id="A0A0G4EVG0"/>
<dbReference type="PANTHER" id="PTHR23084:SF263">
    <property type="entry name" value="MORN REPEAT-CONTAINING PROTEIN 1"/>
    <property type="match status" value="1"/>
</dbReference>